<dbReference type="HOGENOM" id="CLU_1129697_0_0_1"/>
<keyword evidence="2" id="KW-1185">Reference proteome</keyword>
<organism evidence="1 2">
    <name type="scientific">Stachybotrys chlorohalonatus (strain IBT 40285)</name>
    <dbReference type="NCBI Taxonomy" id="1283841"/>
    <lineage>
        <taxon>Eukaryota</taxon>
        <taxon>Fungi</taxon>
        <taxon>Dikarya</taxon>
        <taxon>Ascomycota</taxon>
        <taxon>Pezizomycotina</taxon>
        <taxon>Sordariomycetes</taxon>
        <taxon>Hypocreomycetidae</taxon>
        <taxon>Hypocreales</taxon>
        <taxon>Stachybotryaceae</taxon>
        <taxon>Stachybotrys</taxon>
    </lineage>
</organism>
<protein>
    <submittedName>
        <fullName evidence="1">Uncharacterized protein</fullName>
    </submittedName>
</protein>
<proteinExistence type="predicted"/>
<dbReference type="AlphaFoldDB" id="A0A084QCN9"/>
<dbReference type="InParanoid" id="A0A084QCN9"/>
<name>A0A084QCN9_STAC4</name>
<evidence type="ECO:0000313" key="1">
    <source>
        <dbReference type="EMBL" id="KFA61724.1"/>
    </source>
</evidence>
<dbReference type="EMBL" id="KL660839">
    <property type="protein sequence ID" value="KFA61724.1"/>
    <property type="molecule type" value="Genomic_DNA"/>
</dbReference>
<sequence length="214" mass="24566">MDSKRSSFSELEKPSDPLILVKLANKNAKERLFVIDQFDITLELLMKTVDQHARGEEPAFLNVLHQLLEDSSKPTQEQVIVVKECFPDKSYQPGFAAANSTGLLVVNLLDILQGREPFGLSQAWSKAIIDFMSVWTVHIRGHFFKRTLLRMSTAYAKRHTKPALRVPVWVSGLAYRMLSLAPPEAKDKKGRWRDDAKNVTYFRKVLKLPEWQEE</sequence>
<reference evidence="1 2" key="1">
    <citation type="journal article" date="2014" name="BMC Genomics">
        <title>Comparative genome sequencing reveals chemotype-specific gene clusters in the toxigenic black mold Stachybotrys.</title>
        <authorList>
            <person name="Semeiks J."/>
            <person name="Borek D."/>
            <person name="Otwinowski Z."/>
            <person name="Grishin N.V."/>
        </authorList>
    </citation>
    <scope>NUCLEOTIDE SEQUENCE [LARGE SCALE GENOMIC DNA]</scope>
    <source>
        <strain evidence="1 2">IBT 40285</strain>
    </source>
</reference>
<evidence type="ECO:0000313" key="2">
    <source>
        <dbReference type="Proteomes" id="UP000028524"/>
    </source>
</evidence>
<dbReference type="OrthoDB" id="10313688at2759"/>
<gene>
    <name evidence="1" type="ORF">S40285_10107</name>
</gene>
<accession>A0A084QCN9</accession>
<dbReference type="Proteomes" id="UP000028524">
    <property type="component" value="Unassembled WGS sequence"/>
</dbReference>